<organism evidence="2 3">
    <name type="scientific">Tropicimonas sediminicola</name>
    <dbReference type="NCBI Taxonomy" id="1031541"/>
    <lineage>
        <taxon>Bacteria</taxon>
        <taxon>Pseudomonadati</taxon>
        <taxon>Pseudomonadota</taxon>
        <taxon>Alphaproteobacteria</taxon>
        <taxon>Rhodobacterales</taxon>
        <taxon>Roseobacteraceae</taxon>
        <taxon>Tropicimonas</taxon>
    </lineage>
</organism>
<reference evidence="2 3" key="1">
    <citation type="submission" date="2017-06" db="EMBL/GenBank/DDBJ databases">
        <authorList>
            <person name="Kim H.J."/>
            <person name="Triplett B.A."/>
        </authorList>
    </citation>
    <scope>NUCLEOTIDE SEQUENCE [LARGE SCALE GENOMIC DNA]</scope>
    <source>
        <strain evidence="2 3">DSM 29339</strain>
    </source>
</reference>
<name>A0A239E9Z4_9RHOB</name>
<protein>
    <submittedName>
        <fullName evidence="2">Sulfotransferase family protein</fullName>
    </submittedName>
</protein>
<dbReference type="GO" id="GO:0016020">
    <property type="term" value="C:membrane"/>
    <property type="evidence" value="ECO:0007669"/>
    <property type="project" value="InterPro"/>
</dbReference>
<dbReference type="AlphaFoldDB" id="A0A239E9Z4"/>
<dbReference type="InterPro" id="IPR027417">
    <property type="entry name" value="P-loop_NTPase"/>
</dbReference>
<evidence type="ECO:0000256" key="1">
    <source>
        <dbReference type="SAM" id="MobiDB-lite"/>
    </source>
</evidence>
<dbReference type="RefSeq" id="WP_176442768.1">
    <property type="nucleotide sequence ID" value="NZ_FZOY01000002.1"/>
</dbReference>
<keyword evidence="3" id="KW-1185">Reference proteome</keyword>
<proteinExistence type="predicted"/>
<evidence type="ECO:0000313" key="3">
    <source>
        <dbReference type="Proteomes" id="UP000198426"/>
    </source>
</evidence>
<dbReference type="SUPFAM" id="SSF52540">
    <property type="entry name" value="P-loop containing nucleoside triphosphate hydrolases"/>
    <property type="match status" value="1"/>
</dbReference>
<feature type="region of interest" description="Disordered" evidence="1">
    <location>
        <begin position="207"/>
        <end position="230"/>
    </location>
</feature>
<dbReference type="EMBL" id="FZOY01000002">
    <property type="protein sequence ID" value="SNS40714.1"/>
    <property type="molecule type" value="Genomic_DNA"/>
</dbReference>
<evidence type="ECO:0000313" key="2">
    <source>
        <dbReference type="EMBL" id="SNS40714.1"/>
    </source>
</evidence>
<keyword evidence="2" id="KW-0808">Transferase</keyword>
<dbReference type="InterPro" id="IPR005331">
    <property type="entry name" value="Sulfotransferase"/>
</dbReference>
<gene>
    <name evidence="2" type="ORF">SAMN05421757_10219</name>
</gene>
<dbReference type="Gene3D" id="3.40.50.300">
    <property type="entry name" value="P-loop containing nucleotide triphosphate hydrolases"/>
    <property type="match status" value="1"/>
</dbReference>
<sequence>MISLPHRTVFVHIPKCGGQSIEAAFCEDLGLDWARHRHLLLMFERPENGGWGGSVNRLAHLPARDYVDHDYLPRGLWETFFTFSTVRNPFARLESLYFYSRANKRADFEAFVNRMVPRRIANEMYRPQSTFLTDAEGEVLVSRIYRLETLSRDWSDIRRRAGLSTDLPHKNRSTRAPLEWTDRMRDIAREVYADDFTLLAYDPETGAPMGDALPSGAGPATAGVPSHGPG</sequence>
<dbReference type="Proteomes" id="UP000198426">
    <property type="component" value="Unassembled WGS sequence"/>
</dbReference>
<dbReference type="Pfam" id="PF03567">
    <property type="entry name" value="Sulfotransfer_2"/>
    <property type="match status" value="1"/>
</dbReference>
<accession>A0A239E9Z4</accession>
<dbReference type="GO" id="GO:0008146">
    <property type="term" value="F:sulfotransferase activity"/>
    <property type="evidence" value="ECO:0007669"/>
    <property type="project" value="InterPro"/>
</dbReference>